<dbReference type="OrthoDB" id="3197277at2"/>
<feature type="active site" description="Cysteine persulfide intermediate" evidence="3">
    <location>
        <position position="110"/>
    </location>
</feature>
<evidence type="ECO:0000313" key="4">
    <source>
        <dbReference type="EMBL" id="GGD74396.1"/>
    </source>
</evidence>
<dbReference type="AlphaFoldDB" id="A0A917DVH7"/>
<accession>A0A917DVH7</accession>
<dbReference type="GO" id="GO:0016783">
    <property type="term" value="F:sulfurtransferase activity"/>
    <property type="evidence" value="ECO:0007669"/>
    <property type="project" value="InterPro"/>
</dbReference>
<reference evidence="4" key="1">
    <citation type="journal article" date="2014" name="Int. J. Syst. Evol. Microbiol.">
        <title>Complete genome sequence of Corynebacterium casei LMG S-19264T (=DSM 44701T), isolated from a smear-ripened cheese.</title>
        <authorList>
            <consortium name="US DOE Joint Genome Institute (JGI-PGF)"/>
            <person name="Walter F."/>
            <person name="Albersmeier A."/>
            <person name="Kalinowski J."/>
            <person name="Ruckert C."/>
        </authorList>
    </citation>
    <scope>NUCLEOTIDE SEQUENCE</scope>
    <source>
        <strain evidence="4">CGMCC 1.15360</strain>
    </source>
</reference>
<keyword evidence="2 3" id="KW-0501">Molybdenum cofactor biosynthesis</keyword>
<dbReference type="PIRSF" id="PIRSF015626">
    <property type="entry name" value="FdhD"/>
    <property type="match status" value="1"/>
</dbReference>
<proteinExistence type="inferred from homology"/>
<dbReference type="Pfam" id="PF02634">
    <property type="entry name" value="FdhD-NarQ"/>
    <property type="match status" value="1"/>
</dbReference>
<comment type="subcellular location">
    <subcellularLocation>
        <location evidence="3">Cytoplasm</location>
    </subcellularLocation>
</comment>
<dbReference type="EMBL" id="BMIP01000005">
    <property type="protein sequence ID" value="GGD74396.1"/>
    <property type="molecule type" value="Genomic_DNA"/>
</dbReference>
<comment type="function">
    <text evidence="3">Required for formate dehydrogenase (FDH) activity. Acts as a sulfur carrier protein that transfers sulfur from IscS to the molybdenum cofactor prior to its insertion into FDH.</text>
</comment>
<dbReference type="Gene3D" id="3.10.20.10">
    <property type="match status" value="1"/>
</dbReference>
<dbReference type="NCBIfam" id="TIGR00129">
    <property type="entry name" value="fdhD_narQ"/>
    <property type="match status" value="1"/>
</dbReference>
<dbReference type="Proteomes" id="UP000612349">
    <property type="component" value="Unassembled WGS sequence"/>
</dbReference>
<dbReference type="InterPro" id="IPR016193">
    <property type="entry name" value="Cytidine_deaminase-like"/>
</dbReference>
<dbReference type="SUPFAM" id="SSF53927">
    <property type="entry name" value="Cytidine deaminase-like"/>
    <property type="match status" value="1"/>
</dbReference>
<comment type="caution">
    <text evidence="4">The sequence shown here is derived from an EMBL/GenBank/DDBJ whole genome shotgun (WGS) entry which is preliminary data.</text>
</comment>
<dbReference type="GO" id="GO:0006777">
    <property type="term" value="P:Mo-molybdopterin cofactor biosynthetic process"/>
    <property type="evidence" value="ECO:0007669"/>
    <property type="project" value="UniProtKB-UniRule"/>
</dbReference>
<organism evidence="4 5">
    <name type="scientific">Croceicoccus mobilis</name>
    <dbReference type="NCBI Taxonomy" id="1703339"/>
    <lineage>
        <taxon>Bacteria</taxon>
        <taxon>Pseudomonadati</taxon>
        <taxon>Pseudomonadota</taxon>
        <taxon>Alphaproteobacteria</taxon>
        <taxon>Sphingomonadales</taxon>
        <taxon>Erythrobacteraceae</taxon>
        <taxon>Croceicoccus</taxon>
    </lineage>
</organism>
<comment type="caution">
    <text evidence="3">Lacks conserved residue(s) required for the propagation of feature annotation.</text>
</comment>
<dbReference type="PANTHER" id="PTHR30592">
    <property type="entry name" value="FORMATE DEHYDROGENASE"/>
    <property type="match status" value="1"/>
</dbReference>
<dbReference type="PANTHER" id="PTHR30592:SF1">
    <property type="entry name" value="SULFUR CARRIER PROTEIN FDHD"/>
    <property type="match status" value="1"/>
</dbReference>
<name>A0A917DVH7_9SPHN</name>
<reference evidence="4" key="2">
    <citation type="submission" date="2020-09" db="EMBL/GenBank/DDBJ databases">
        <authorList>
            <person name="Sun Q."/>
            <person name="Zhou Y."/>
        </authorList>
    </citation>
    <scope>NUCLEOTIDE SEQUENCE</scope>
    <source>
        <strain evidence="4">CGMCC 1.15360</strain>
    </source>
</reference>
<dbReference type="GO" id="GO:0005737">
    <property type="term" value="C:cytoplasm"/>
    <property type="evidence" value="ECO:0007669"/>
    <property type="project" value="UniProtKB-SubCell"/>
</dbReference>
<gene>
    <name evidence="3 4" type="primary">fdhD</name>
    <name evidence="4" type="ORF">GCM10010990_25080</name>
</gene>
<evidence type="ECO:0000313" key="5">
    <source>
        <dbReference type="Proteomes" id="UP000612349"/>
    </source>
</evidence>
<dbReference type="HAMAP" id="MF_00187">
    <property type="entry name" value="FdhD"/>
    <property type="match status" value="1"/>
</dbReference>
<dbReference type="Gene3D" id="3.40.140.10">
    <property type="entry name" value="Cytidine Deaminase, domain 2"/>
    <property type="match status" value="1"/>
</dbReference>
<dbReference type="InterPro" id="IPR003786">
    <property type="entry name" value="FdhD"/>
</dbReference>
<keyword evidence="1 3" id="KW-0963">Cytoplasm</keyword>
<dbReference type="RefSeq" id="WP_066776934.1">
    <property type="nucleotide sequence ID" value="NZ_BMIP01000005.1"/>
</dbReference>
<evidence type="ECO:0000256" key="1">
    <source>
        <dbReference type="ARBA" id="ARBA00022490"/>
    </source>
</evidence>
<dbReference type="GO" id="GO:0097163">
    <property type="term" value="F:sulfur carrier activity"/>
    <property type="evidence" value="ECO:0007669"/>
    <property type="project" value="UniProtKB-UniRule"/>
</dbReference>
<evidence type="ECO:0000256" key="2">
    <source>
        <dbReference type="ARBA" id="ARBA00023150"/>
    </source>
</evidence>
<evidence type="ECO:0000256" key="3">
    <source>
        <dbReference type="HAMAP-Rule" id="MF_00187"/>
    </source>
</evidence>
<sequence length="275" mass="29179">MSGKQTLRFVELGLGSPGMGEITRDVPVEMPIAFEFAGLAYAVMMATPTDIEDYATGFAFAEGLIERADQLTNITPAEVEGGIILRADLPQAGTETLRERLRLRLSEGSCGLCGLQGIEEALRPLPSLVAQPKADGDAITRALNDLPEHQHLSRATGATHAAALCDASGAILAVREDVGRHNALDKLIGHALRTGIDMAACFIVLTARCSYELVEKTVRAGCPLLVTISAPTTLAVERARAAGLTLVTLARRDTALIACDPYEIFAPEKEVCDGL</sequence>
<comment type="similarity">
    <text evidence="3">Belongs to the FdhD family.</text>
</comment>
<protein>
    <recommendedName>
        <fullName evidence="3">Sulfur carrier protein FdhD</fullName>
    </recommendedName>
</protein>
<keyword evidence="5" id="KW-1185">Reference proteome</keyword>